<comment type="caution">
    <text evidence="3">The sequence shown here is derived from an EMBL/GenBank/DDBJ whole genome shotgun (WGS) entry which is preliminary data.</text>
</comment>
<reference evidence="4" key="1">
    <citation type="journal article" date="2019" name="Int. J. Syst. Evol. Microbiol.">
        <title>The Global Catalogue of Microorganisms (GCM) 10K type strain sequencing project: providing services to taxonomists for standard genome sequencing and annotation.</title>
        <authorList>
            <consortium name="The Broad Institute Genomics Platform"/>
            <consortium name="The Broad Institute Genome Sequencing Center for Infectious Disease"/>
            <person name="Wu L."/>
            <person name="Ma J."/>
        </authorList>
    </citation>
    <scope>NUCLEOTIDE SEQUENCE [LARGE SCALE GENOMIC DNA]</scope>
    <source>
        <strain evidence="4">JCM 15309</strain>
    </source>
</reference>
<accession>A0ABP5DBE7</accession>
<dbReference type="Pfam" id="PF08241">
    <property type="entry name" value="Methyltransf_11"/>
    <property type="match status" value="1"/>
</dbReference>
<dbReference type="SUPFAM" id="SSF53335">
    <property type="entry name" value="S-adenosyl-L-methionine-dependent methyltransferases"/>
    <property type="match status" value="1"/>
</dbReference>
<evidence type="ECO:0000313" key="4">
    <source>
        <dbReference type="Proteomes" id="UP001500571"/>
    </source>
</evidence>
<dbReference type="EMBL" id="BAAAPB010000008">
    <property type="protein sequence ID" value="GAA1976741.1"/>
    <property type="molecule type" value="Genomic_DNA"/>
</dbReference>
<keyword evidence="4" id="KW-1185">Reference proteome</keyword>
<dbReference type="Proteomes" id="UP001500571">
    <property type="component" value="Unassembled WGS sequence"/>
</dbReference>
<gene>
    <name evidence="3" type="ORF">GCM10009798_42430</name>
</gene>
<evidence type="ECO:0000259" key="2">
    <source>
        <dbReference type="Pfam" id="PF08241"/>
    </source>
</evidence>
<name>A0ABP5DBE7_9ACTN</name>
<dbReference type="PANTHER" id="PTHR44068:SF11">
    <property type="entry name" value="GERANYL DIPHOSPHATE 2-C-METHYLTRANSFERASE"/>
    <property type="match status" value="1"/>
</dbReference>
<dbReference type="PANTHER" id="PTHR44068">
    <property type="entry name" value="ZGC:194242"/>
    <property type="match status" value="1"/>
</dbReference>
<dbReference type="Gene3D" id="3.40.50.150">
    <property type="entry name" value="Vaccinia Virus protein VP39"/>
    <property type="match status" value="1"/>
</dbReference>
<proteinExistence type="predicted"/>
<organism evidence="3 4">
    <name type="scientific">Nocardioides panacihumi</name>
    <dbReference type="NCBI Taxonomy" id="400774"/>
    <lineage>
        <taxon>Bacteria</taxon>
        <taxon>Bacillati</taxon>
        <taxon>Actinomycetota</taxon>
        <taxon>Actinomycetes</taxon>
        <taxon>Propionibacteriales</taxon>
        <taxon>Nocardioidaceae</taxon>
        <taxon>Nocardioides</taxon>
    </lineage>
</organism>
<dbReference type="InterPro" id="IPR029063">
    <property type="entry name" value="SAM-dependent_MTases_sf"/>
</dbReference>
<feature type="domain" description="Methyltransferase type 11" evidence="2">
    <location>
        <begin position="66"/>
        <end position="163"/>
    </location>
</feature>
<dbReference type="CDD" id="cd02440">
    <property type="entry name" value="AdoMet_MTases"/>
    <property type="match status" value="1"/>
</dbReference>
<dbReference type="InterPro" id="IPR050447">
    <property type="entry name" value="Erg6_SMT_methyltransf"/>
</dbReference>
<evidence type="ECO:0000313" key="3">
    <source>
        <dbReference type="EMBL" id="GAA1976741.1"/>
    </source>
</evidence>
<dbReference type="RefSeq" id="WP_344048415.1">
    <property type="nucleotide sequence ID" value="NZ_BAAAPB010000008.1"/>
</dbReference>
<evidence type="ECO:0000256" key="1">
    <source>
        <dbReference type="ARBA" id="ARBA00022679"/>
    </source>
</evidence>
<sequence>MTDETSWTEVFTTVFEAPASTVEARIWAAVYGDEYPAELEPYSFTTRSELRLVVDALALSHDDLMVDVGCGRGGPGLWVAAAAGASLLGVDISPTALEAARQRAAALGLDDRSTYAEGSFDSIPAATSSARGVLSIDALLFAPDKGAALREIARVLAPGGRLVATTWDYHTQPVNRPPQVDDHRPLLAEAGFRVLGYDETPRWLENHRELDALMLDAVDDLAVESGEDPDDVRAGIQEMDATVEAMLRRVLIVAEKA</sequence>
<keyword evidence="1" id="KW-0808">Transferase</keyword>
<protein>
    <recommendedName>
        <fullName evidence="2">Methyltransferase type 11 domain-containing protein</fullName>
    </recommendedName>
</protein>
<dbReference type="InterPro" id="IPR013216">
    <property type="entry name" value="Methyltransf_11"/>
</dbReference>